<dbReference type="EMBL" id="KV925577">
    <property type="protein sequence ID" value="PIO36098.1"/>
    <property type="molecule type" value="Genomic_DNA"/>
</dbReference>
<dbReference type="AlphaFoldDB" id="A0A2G9S7F9"/>
<evidence type="ECO:0000313" key="2">
    <source>
        <dbReference type="Proteomes" id="UP000228934"/>
    </source>
</evidence>
<name>A0A2G9S7F9_AQUCT</name>
<dbReference type="OrthoDB" id="10461449at2759"/>
<gene>
    <name evidence="1" type="ORF">AB205_0177220</name>
</gene>
<dbReference type="Proteomes" id="UP000228934">
    <property type="component" value="Unassembled WGS sequence"/>
</dbReference>
<dbReference type="InterPro" id="IPR036392">
    <property type="entry name" value="PLAT/LH2_dom_sf"/>
</dbReference>
<keyword evidence="2" id="KW-1185">Reference proteome</keyword>
<evidence type="ECO:0000313" key="1">
    <source>
        <dbReference type="EMBL" id="PIO36098.1"/>
    </source>
</evidence>
<protein>
    <submittedName>
        <fullName evidence="1">Uncharacterized protein</fullName>
    </submittedName>
</protein>
<proteinExistence type="predicted"/>
<sequence length="90" mass="10084">MLVCSGLLKSGLTYSSFVDVELDVNPVQMVEFVWHENLFSILHPKLGASAVTLQYGPSGEIYKFCGRDLTEEDTKQTLKECFTLCNSRTC</sequence>
<accession>A0A2G9S7F9</accession>
<reference evidence="2" key="1">
    <citation type="journal article" date="2017" name="Nat. Commun.">
        <title>The North American bullfrog draft genome provides insight into hormonal regulation of long noncoding RNA.</title>
        <authorList>
            <person name="Hammond S.A."/>
            <person name="Warren R.L."/>
            <person name="Vandervalk B.P."/>
            <person name="Kucuk E."/>
            <person name="Khan H."/>
            <person name="Gibb E.A."/>
            <person name="Pandoh P."/>
            <person name="Kirk H."/>
            <person name="Zhao Y."/>
            <person name="Jones M."/>
            <person name="Mungall A.J."/>
            <person name="Coope R."/>
            <person name="Pleasance S."/>
            <person name="Moore R.A."/>
            <person name="Holt R.A."/>
            <person name="Round J.M."/>
            <person name="Ohora S."/>
            <person name="Walle B.V."/>
            <person name="Veldhoen N."/>
            <person name="Helbing C.C."/>
            <person name="Birol I."/>
        </authorList>
    </citation>
    <scope>NUCLEOTIDE SEQUENCE [LARGE SCALE GENOMIC DNA]</scope>
</reference>
<dbReference type="Gene3D" id="2.60.60.20">
    <property type="entry name" value="PLAT/LH2 domain"/>
    <property type="match status" value="1"/>
</dbReference>
<organism evidence="1 2">
    <name type="scientific">Aquarana catesbeiana</name>
    <name type="common">American bullfrog</name>
    <name type="synonym">Rana catesbeiana</name>
    <dbReference type="NCBI Taxonomy" id="8400"/>
    <lineage>
        <taxon>Eukaryota</taxon>
        <taxon>Metazoa</taxon>
        <taxon>Chordata</taxon>
        <taxon>Craniata</taxon>
        <taxon>Vertebrata</taxon>
        <taxon>Euteleostomi</taxon>
        <taxon>Amphibia</taxon>
        <taxon>Batrachia</taxon>
        <taxon>Anura</taxon>
        <taxon>Neobatrachia</taxon>
        <taxon>Ranoidea</taxon>
        <taxon>Ranidae</taxon>
        <taxon>Aquarana</taxon>
    </lineage>
</organism>
<dbReference type="SUPFAM" id="SSF49723">
    <property type="entry name" value="Lipase/lipooxygenase domain (PLAT/LH2 domain)"/>
    <property type="match status" value="1"/>
</dbReference>